<reference evidence="16" key="2">
    <citation type="submission" date="2020-09" db="EMBL/GenBank/DDBJ databases">
        <authorList>
            <person name="Luo X."/>
        </authorList>
    </citation>
    <scope>NUCLEOTIDE SEQUENCE</scope>
    <source>
        <strain evidence="16">TRM S81-3</strain>
    </source>
</reference>
<keyword evidence="8" id="KW-0547">Nucleotide-binding</keyword>
<keyword evidence="7" id="KW-0808">Transferase</keyword>
<evidence type="ECO:0000313" key="16">
    <source>
        <dbReference type="EMBL" id="MBD0420422.1"/>
    </source>
</evidence>
<comment type="pathway">
    <text evidence="1">Glycan biosynthesis; glycogen biosynthesis.</text>
</comment>
<gene>
    <name evidence="16" type="ORF">H0H10_14920</name>
</gene>
<reference evidence="16" key="1">
    <citation type="submission" date="2020-09" db="EMBL/GenBank/DDBJ databases">
        <title>Streptomyces grisecoloratus sp. nov., isolated from cotton soil.</title>
        <authorList>
            <person name="Xing L."/>
        </authorList>
    </citation>
    <scope>NUCLEOTIDE SEQUENCE</scope>
    <source>
        <strain evidence="16">TRM S81-3</strain>
    </source>
</reference>
<evidence type="ECO:0000256" key="10">
    <source>
        <dbReference type="ARBA" id="ARBA00022840"/>
    </source>
</evidence>
<dbReference type="RefSeq" id="WP_188181408.1">
    <property type="nucleotide sequence ID" value="NZ_JACVQF010000187.1"/>
</dbReference>
<proteinExistence type="inferred from homology"/>
<name>A0A926L0T4_9ACTN</name>
<dbReference type="Pfam" id="PF18085">
    <property type="entry name" value="Mak_N_cap"/>
    <property type="match status" value="1"/>
</dbReference>
<dbReference type="GO" id="GO:0005978">
    <property type="term" value="P:glycogen biosynthetic process"/>
    <property type="evidence" value="ECO:0007669"/>
    <property type="project" value="UniProtKB-KW"/>
</dbReference>
<evidence type="ECO:0000256" key="8">
    <source>
        <dbReference type="ARBA" id="ARBA00022741"/>
    </source>
</evidence>
<keyword evidence="11" id="KW-0320">Glycogen biosynthesis</keyword>
<dbReference type="GO" id="GO:0005524">
    <property type="term" value="F:ATP binding"/>
    <property type="evidence" value="ECO:0007669"/>
    <property type="project" value="UniProtKB-KW"/>
</dbReference>
<dbReference type="EMBL" id="JACVQF010000187">
    <property type="protein sequence ID" value="MBD0420422.1"/>
    <property type="molecule type" value="Genomic_DNA"/>
</dbReference>
<comment type="catalytic activity">
    <reaction evidence="14">
        <text>D-maltose + ATP = alpha-maltose 1-phosphate + ADP + H(+)</text>
        <dbReference type="Rhea" id="RHEA:31915"/>
        <dbReference type="ChEBI" id="CHEBI:15378"/>
        <dbReference type="ChEBI" id="CHEBI:17306"/>
        <dbReference type="ChEBI" id="CHEBI:30616"/>
        <dbReference type="ChEBI" id="CHEBI:63576"/>
        <dbReference type="ChEBI" id="CHEBI:456216"/>
        <dbReference type="EC" id="2.7.1.175"/>
    </reaction>
</comment>
<evidence type="ECO:0000256" key="5">
    <source>
        <dbReference type="ARBA" id="ARBA00013882"/>
    </source>
</evidence>
<evidence type="ECO:0000256" key="3">
    <source>
        <dbReference type="ARBA" id="ARBA00011245"/>
    </source>
</evidence>
<keyword evidence="17" id="KW-1185">Reference proteome</keyword>
<dbReference type="GO" id="GO:0016301">
    <property type="term" value="F:kinase activity"/>
    <property type="evidence" value="ECO:0007669"/>
    <property type="project" value="UniProtKB-KW"/>
</dbReference>
<keyword evidence="9" id="KW-0418">Kinase</keyword>
<protein>
    <recommendedName>
        <fullName evidence="5">Maltokinase</fullName>
        <ecNumber evidence="4">2.7.1.175</ecNumber>
    </recommendedName>
    <alternativeName>
        <fullName evidence="13">Maltose-1-phosphate synthase</fullName>
    </alternativeName>
</protein>
<evidence type="ECO:0000259" key="15">
    <source>
        <dbReference type="Pfam" id="PF18085"/>
    </source>
</evidence>
<comment type="caution">
    <text evidence="16">The sequence shown here is derived from an EMBL/GenBank/DDBJ whole genome shotgun (WGS) entry which is preliminary data.</text>
</comment>
<dbReference type="AlphaFoldDB" id="A0A926L0T4"/>
<comment type="similarity">
    <text evidence="2">Belongs to the aminoglycoside phosphotransferase family.</text>
</comment>
<dbReference type="InterPro" id="IPR040999">
    <property type="entry name" value="Mak_N_cap"/>
</dbReference>
<evidence type="ECO:0000256" key="12">
    <source>
        <dbReference type="ARBA" id="ARBA00023277"/>
    </source>
</evidence>
<evidence type="ECO:0000256" key="6">
    <source>
        <dbReference type="ARBA" id="ARBA00022600"/>
    </source>
</evidence>
<sequence length="459" mass="48972">MTPPTTEAAPPLPTDRLERALAAWLPWQRWYAGKGRALTGVRLVRSAPVPLPDNRQDLRGFVLVLRAEFADGGADHFQTVVALAGTVPDAAAGHVIAALDDLVVYEAVADPVLLRALFRLVAGRQRSGDLAGTSEPAPDSARFATHPVGDCRPLGVEQSNTSVVVDDRYLVKFFRRLHPGVNPDLEVQRALLAHGSGRAAPVYGAVEGSLGDAPVTLAVIQRFLPGAPDGWSVVTRALEQGATGDLLTEAHRMGRTVARVHTALADAFGTVELTPPRLAALAAEMRRQLAEARTAVPELDPLAGDLTDAFDAVAALPGGATAQRIHGDLHLGQLLRGDAGWVVIDFEGEPALPIPERTVPHSPLRDVAGMLRSFDYAADLAVRPGPAGDPAQPPPSARAQDAFCRGYAAQAGTDPRDQRPLLYACVLHKAVYETLYEARHRPALRHVPLRALARMLGRT</sequence>
<evidence type="ECO:0000256" key="14">
    <source>
        <dbReference type="ARBA" id="ARBA00049067"/>
    </source>
</evidence>
<feature type="domain" description="Maltokinase N-terminal cap" evidence="15">
    <location>
        <begin position="24"/>
        <end position="110"/>
    </location>
</feature>
<keyword evidence="6" id="KW-0321">Glycogen metabolism</keyword>
<dbReference type="SUPFAM" id="SSF56112">
    <property type="entry name" value="Protein kinase-like (PK-like)"/>
    <property type="match status" value="1"/>
</dbReference>
<organism evidence="16 17">
    <name type="scientific">Streptomyces griseicoloratus</name>
    <dbReference type="NCBI Taxonomy" id="2752516"/>
    <lineage>
        <taxon>Bacteria</taxon>
        <taxon>Bacillati</taxon>
        <taxon>Actinomycetota</taxon>
        <taxon>Actinomycetes</taxon>
        <taxon>Kitasatosporales</taxon>
        <taxon>Streptomycetaceae</taxon>
        <taxon>Streptomyces</taxon>
    </lineage>
</organism>
<evidence type="ECO:0000256" key="1">
    <source>
        <dbReference type="ARBA" id="ARBA00004964"/>
    </source>
</evidence>
<evidence type="ECO:0000256" key="7">
    <source>
        <dbReference type="ARBA" id="ARBA00022679"/>
    </source>
</evidence>
<evidence type="ECO:0000256" key="4">
    <source>
        <dbReference type="ARBA" id="ARBA00011962"/>
    </source>
</evidence>
<accession>A0A926L0T4</accession>
<dbReference type="Proteomes" id="UP000621210">
    <property type="component" value="Unassembled WGS sequence"/>
</dbReference>
<comment type="subunit">
    <text evidence="3">Monomer.</text>
</comment>
<keyword evidence="12" id="KW-0119">Carbohydrate metabolism</keyword>
<dbReference type="EC" id="2.7.1.175" evidence="4"/>
<evidence type="ECO:0000256" key="9">
    <source>
        <dbReference type="ARBA" id="ARBA00022777"/>
    </source>
</evidence>
<evidence type="ECO:0000256" key="13">
    <source>
        <dbReference type="ARBA" id="ARBA00031251"/>
    </source>
</evidence>
<evidence type="ECO:0000313" key="17">
    <source>
        <dbReference type="Proteomes" id="UP000621210"/>
    </source>
</evidence>
<dbReference type="Gene3D" id="3.90.1200.10">
    <property type="match status" value="1"/>
</dbReference>
<keyword evidence="10" id="KW-0067">ATP-binding</keyword>
<evidence type="ECO:0000256" key="2">
    <source>
        <dbReference type="ARBA" id="ARBA00006219"/>
    </source>
</evidence>
<dbReference type="InterPro" id="IPR011009">
    <property type="entry name" value="Kinase-like_dom_sf"/>
</dbReference>
<evidence type="ECO:0000256" key="11">
    <source>
        <dbReference type="ARBA" id="ARBA00023056"/>
    </source>
</evidence>